<keyword evidence="7" id="KW-0139">CF(1)</keyword>
<evidence type="ECO:0000256" key="5">
    <source>
        <dbReference type="ARBA" id="ARBA00023065"/>
    </source>
</evidence>
<comment type="caution">
    <text evidence="9">The sequence shown here is derived from an EMBL/GenBank/DDBJ whole genome shotgun (WGS) entry which is preliminary data.</text>
</comment>
<evidence type="ECO:0000313" key="10">
    <source>
        <dbReference type="Proteomes" id="UP000823604"/>
    </source>
</evidence>
<sequence length="84" mass="8796">MASKSMILNLSSPEKSLSGIEVQSVTLPGAEGRFTVLSGHAPIISILCEGDVTYITPDGKENVQRISSGFAEVSDNEVSVSAEI</sequence>
<dbReference type="SUPFAM" id="SSF51344">
    <property type="entry name" value="Epsilon subunit of F1F0-ATP synthase N-terminal domain"/>
    <property type="match status" value="1"/>
</dbReference>
<evidence type="ECO:0000313" key="9">
    <source>
        <dbReference type="EMBL" id="MBO8473545.1"/>
    </source>
</evidence>
<dbReference type="InterPro" id="IPR001469">
    <property type="entry name" value="ATP_synth_F1_dsu/esu"/>
</dbReference>
<dbReference type="GO" id="GO:0012505">
    <property type="term" value="C:endomembrane system"/>
    <property type="evidence" value="ECO:0007669"/>
    <property type="project" value="UniProtKB-SubCell"/>
</dbReference>
<keyword evidence="7" id="KW-0066">ATP synthesis</keyword>
<dbReference type="Gene3D" id="2.60.15.10">
    <property type="entry name" value="F0F1 ATP synthase delta/epsilon subunit, N-terminal"/>
    <property type="match status" value="1"/>
</dbReference>
<dbReference type="EMBL" id="JADIMA010000081">
    <property type="protein sequence ID" value="MBO8473545.1"/>
    <property type="molecule type" value="Genomic_DNA"/>
</dbReference>
<comment type="similarity">
    <text evidence="3">Belongs to the ATPase epsilon chain family.</text>
</comment>
<dbReference type="Proteomes" id="UP000823604">
    <property type="component" value="Unassembled WGS sequence"/>
</dbReference>
<dbReference type="InterPro" id="IPR020546">
    <property type="entry name" value="ATP_synth_F1_dsu/esu_N"/>
</dbReference>
<evidence type="ECO:0000259" key="8">
    <source>
        <dbReference type="Pfam" id="PF02823"/>
    </source>
</evidence>
<comment type="function">
    <text evidence="1">Produces ATP from ADP in the presence of a proton gradient across the membrane.</text>
</comment>
<dbReference type="InterPro" id="IPR036771">
    <property type="entry name" value="ATPsynth_dsu/esu_N"/>
</dbReference>
<evidence type="ECO:0000256" key="4">
    <source>
        <dbReference type="ARBA" id="ARBA00022448"/>
    </source>
</evidence>
<feature type="domain" description="ATP synthase F1 complex delta/epsilon subunit N-terminal" evidence="8">
    <location>
        <begin position="8"/>
        <end position="83"/>
    </location>
</feature>
<dbReference type="GO" id="GO:0045259">
    <property type="term" value="C:proton-transporting ATP synthase complex"/>
    <property type="evidence" value="ECO:0007669"/>
    <property type="project" value="UniProtKB-KW"/>
</dbReference>
<reference evidence="9" key="1">
    <citation type="submission" date="2020-10" db="EMBL/GenBank/DDBJ databases">
        <authorList>
            <person name="Gilroy R."/>
        </authorList>
    </citation>
    <scope>NUCLEOTIDE SEQUENCE</scope>
    <source>
        <strain evidence="9">B1-8020</strain>
    </source>
</reference>
<accession>A0A9D9IJW2</accession>
<protein>
    <submittedName>
        <fullName evidence="9">F0F1 ATP synthase subunit epsilon</fullName>
    </submittedName>
</protein>
<dbReference type="GO" id="GO:0046933">
    <property type="term" value="F:proton-transporting ATP synthase activity, rotational mechanism"/>
    <property type="evidence" value="ECO:0007669"/>
    <property type="project" value="InterPro"/>
</dbReference>
<gene>
    <name evidence="9" type="ORF">IAB81_07980</name>
</gene>
<evidence type="ECO:0000256" key="7">
    <source>
        <dbReference type="ARBA" id="ARBA00023196"/>
    </source>
</evidence>
<evidence type="ECO:0000256" key="6">
    <source>
        <dbReference type="ARBA" id="ARBA00023136"/>
    </source>
</evidence>
<proteinExistence type="inferred from homology"/>
<comment type="subcellular location">
    <subcellularLocation>
        <location evidence="2">Endomembrane system</location>
        <topology evidence="2">Peripheral membrane protein</topology>
    </subcellularLocation>
</comment>
<keyword evidence="6" id="KW-0472">Membrane</keyword>
<keyword evidence="4" id="KW-0813">Transport</keyword>
<evidence type="ECO:0000256" key="1">
    <source>
        <dbReference type="ARBA" id="ARBA00003543"/>
    </source>
</evidence>
<reference evidence="9" key="2">
    <citation type="journal article" date="2021" name="PeerJ">
        <title>Extensive microbial diversity within the chicken gut microbiome revealed by metagenomics and culture.</title>
        <authorList>
            <person name="Gilroy R."/>
            <person name="Ravi A."/>
            <person name="Getino M."/>
            <person name="Pursley I."/>
            <person name="Horton D.L."/>
            <person name="Alikhan N.F."/>
            <person name="Baker D."/>
            <person name="Gharbi K."/>
            <person name="Hall N."/>
            <person name="Watson M."/>
            <person name="Adriaenssens E.M."/>
            <person name="Foster-Nyarko E."/>
            <person name="Jarju S."/>
            <person name="Secka A."/>
            <person name="Antonio M."/>
            <person name="Oren A."/>
            <person name="Chaudhuri R.R."/>
            <person name="La Ragione R."/>
            <person name="Hildebrand F."/>
            <person name="Pallen M.J."/>
        </authorList>
    </citation>
    <scope>NUCLEOTIDE SEQUENCE</scope>
    <source>
        <strain evidence="9">B1-8020</strain>
    </source>
</reference>
<name>A0A9D9IJW2_9BACT</name>
<organism evidence="9 10">
    <name type="scientific">Candidatus Merdivivens pullicola</name>
    <dbReference type="NCBI Taxonomy" id="2840872"/>
    <lineage>
        <taxon>Bacteria</taxon>
        <taxon>Pseudomonadati</taxon>
        <taxon>Bacteroidota</taxon>
        <taxon>Bacteroidia</taxon>
        <taxon>Bacteroidales</taxon>
        <taxon>Muribaculaceae</taxon>
        <taxon>Muribaculaceae incertae sedis</taxon>
        <taxon>Candidatus Merdivivens</taxon>
    </lineage>
</organism>
<keyword evidence="5" id="KW-0406">Ion transport</keyword>
<dbReference type="CDD" id="cd12152">
    <property type="entry name" value="F1-ATPase_delta"/>
    <property type="match status" value="1"/>
</dbReference>
<evidence type="ECO:0000256" key="2">
    <source>
        <dbReference type="ARBA" id="ARBA00004184"/>
    </source>
</evidence>
<dbReference type="AlphaFoldDB" id="A0A9D9IJW2"/>
<evidence type="ECO:0000256" key="3">
    <source>
        <dbReference type="ARBA" id="ARBA00005712"/>
    </source>
</evidence>
<dbReference type="Pfam" id="PF02823">
    <property type="entry name" value="ATP-synt_DE_N"/>
    <property type="match status" value="1"/>
</dbReference>